<dbReference type="InterPro" id="IPR027417">
    <property type="entry name" value="P-loop_NTPase"/>
</dbReference>
<dbReference type="InterPro" id="IPR038726">
    <property type="entry name" value="PDDEXK_AddAB-type"/>
</dbReference>
<keyword evidence="9" id="KW-0234">DNA repair</keyword>
<evidence type="ECO:0000259" key="11">
    <source>
        <dbReference type="Pfam" id="PF13361"/>
    </source>
</evidence>
<evidence type="ECO:0000256" key="9">
    <source>
        <dbReference type="ARBA" id="ARBA00023204"/>
    </source>
</evidence>
<keyword evidence="1" id="KW-0540">Nuclease</keyword>
<keyword evidence="5" id="KW-0347">Helicase</keyword>
<feature type="domain" description="UvrD-like helicase C-terminal" evidence="11">
    <location>
        <begin position="288"/>
        <end position="647"/>
    </location>
</feature>
<comment type="caution">
    <text evidence="13">The sequence shown here is derived from an EMBL/GenBank/DDBJ whole genome shotgun (WGS) entry which is preliminary data.</text>
</comment>
<accession>A0ABW5WXS4</accession>
<keyword evidence="4" id="KW-0378">Hydrolase</keyword>
<evidence type="ECO:0000256" key="3">
    <source>
        <dbReference type="ARBA" id="ARBA00022763"/>
    </source>
</evidence>
<keyword evidence="6" id="KW-0269">Exonuclease</keyword>
<keyword evidence="7" id="KW-0067">ATP-binding</keyword>
<name>A0ABW5WXS4_9STAP</name>
<evidence type="ECO:0000259" key="10">
    <source>
        <dbReference type="Pfam" id="PF12705"/>
    </source>
</evidence>
<evidence type="ECO:0000259" key="12">
    <source>
        <dbReference type="Pfam" id="PF21445"/>
    </source>
</evidence>
<dbReference type="RefSeq" id="WP_377772726.1">
    <property type="nucleotide sequence ID" value="NZ_JBHUOQ010000001.1"/>
</dbReference>
<gene>
    <name evidence="13" type="ORF">ACFSX4_06470</name>
</gene>
<protein>
    <submittedName>
        <fullName evidence="13">PD-(D/E)XK nuclease family protein</fullName>
    </submittedName>
</protein>
<dbReference type="EMBL" id="JBHUOQ010000001">
    <property type="protein sequence ID" value="MFD2830111.1"/>
    <property type="molecule type" value="Genomic_DNA"/>
</dbReference>
<evidence type="ECO:0000256" key="1">
    <source>
        <dbReference type="ARBA" id="ARBA00022722"/>
    </source>
</evidence>
<dbReference type="Pfam" id="PF12705">
    <property type="entry name" value="PDDEXK_1"/>
    <property type="match status" value="1"/>
</dbReference>
<feature type="domain" description="PD-(D/E)XK endonuclease-like" evidence="10">
    <location>
        <begin position="776"/>
        <end position="1130"/>
    </location>
</feature>
<keyword evidence="2" id="KW-0547">Nucleotide-binding</keyword>
<organism evidence="13 14">
    <name type="scientific">Corticicoccus populi</name>
    <dbReference type="NCBI Taxonomy" id="1812821"/>
    <lineage>
        <taxon>Bacteria</taxon>
        <taxon>Bacillati</taxon>
        <taxon>Bacillota</taxon>
        <taxon>Bacilli</taxon>
        <taxon>Bacillales</taxon>
        <taxon>Staphylococcaceae</taxon>
        <taxon>Corticicoccus</taxon>
    </lineage>
</organism>
<dbReference type="InterPro" id="IPR014017">
    <property type="entry name" value="DNA_helicase_UvrD-like_C"/>
</dbReference>
<dbReference type="PANTHER" id="PTHR30591">
    <property type="entry name" value="RECBCD ENZYME SUBUNIT RECC"/>
    <property type="match status" value="1"/>
</dbReference>
<feature type="domain" description="ATP-dependent helicase/deoxyribonuclease subunit B N-terminal" evidence="12">
    <location>
        <begin position="6"/>
        <end position="272"/>
    </location>
</feature>
<evidence type="ECO:0000256" key="8">
    <source>
        <dbReference type="ARBA" id="ARBA00023125"/>
    </source>
</evidence>
<evidence type="ECO:0000313" key="14">
    <source>
        <dbReference type="Proteomes" id="UP001597519"/>
    </source>
</evidence>
<evidence type="ECO:0000256" key="6">
    <source>
        <dbReference type="ARBA" id="ARBA00022839"/>
    </source>
</evidence>
<keyword evidence="3" id="KW-0227">DNA damage</keyword>
<dbReference type="Pfam" id="PF21445">
    <property type="entry name" value="ADDB_N"/>
    <property type="match status" value="1"/>
</dbReference>
<dbReference type="Pfam" id="PF13361">
    <property type="entry name" value="UvrD_C"/>
    <property type="match status" value="1"/>
</dbReference>
<dbReference type="Gene3D" id="3.40.50.300">
    <property type="entry name" value="P-loop containing nucleotide triphosphate hydrolases"/>
    <property type="match status" value="3"/>
</dbReference>
<evidence type="ECO:0000256" key="5">
    <source>
        <dbReference type="ARBA" id="ARBA00022806"/>
    </source>
</evidence>
<keyword evidence="14" id="KW-1185">Reference proteome</keyword>
<dbReference type="PANTHER" id="PTHR30591:SF1">
    <property type="entry name" value="RECBCD ENZYME SUBUNIT RECC"/>
    <property type="match status" value="1"/>
</dbReference>
<proteinExistence type="predicted"/>
<dbReference type="SUPFAM" id="SSF52540">
    <property type="entry name" value="P-loop containing nucleoside triphosphate hydrolases"/>
    <property type="match status" value="2"/>
</dbReference>
<keyword evidence="8" id="KW-0238">DNA-binding</keyword>
<reference evidence="14" key="1">
    <citation type="journal article" date="2019" name="Int. J. Syst. Evol. Microbiol.">
        <title>The Global Catalogue of Microorganisms (GCM) 10K type strain sequencing project: providing services to taxonomists for standard genome sequencing and annotation.</title>
        <authorList>
            <consortium name="The Broad Institute Genomics Platform"/>
            <consortium name="The Broad Institute Genome Sequencing Center for Infectious Disease"/>
            <person name="Wu L."/>
            <person name="Ma J."/>
        </authorList>
    </citation>
    <scope>NUCLEOTIDE SEQUENCE [LARGE SCALE GENOMIC DNA]</scope>
    <source>
        <strain evidence="14">KCTC 33575</strain>
    </source>
</reference>
<evidence type="ECO:0000256" key="7">
    <source>
        <dbReference type="ARBA" id="ARBA00022840"/>
    </source>
</evidence>
<dbReference type="InterPro" id="IPR049035">
    <property type="entry name" value="ADDB_N"/>
</dbReference>
<evidence type="ECO:0000256" key="4">
    <source>
        <dbReference type="ARBA" id="ARBA00022801"/>
    </source>
</evidence>
<sequence length="1165" mass="134614">MINIWTGQSGTGKTERMFNEIDRLTDENPLGSNIYILTPTQNTLQYEKIITETSDTGRVGSLRTGVFSFQRFMWHVFNETGTSNRETLSDSGHVMLIHKLLHTLKDELQYYRDSSAYIKFSKKILDMLKEFRAYQVTVDSLFKIKGSTSRDRDKFHDLALIYEAWQKLLNQENIEDVSLMDHFINMLHENDDIHALKDAVIYVDGFHNFTESEFQLLYVLSERVKSLTVLLTHKGENKALFRKTDAVIERFKMISGEDSVQIEVFEDTYRRSSKIGMVQLEEYFTEGKEINRYEGVHITESPTALEEITEVAREIERLTKDGARLSDIGIMYRDSNYRPVIDSVFRRYRISYHMDQKIAMHTHPFVQFVIAVLDCYMQRFDFKAFMNVLKTGYLTSDSQKILVDQFENFALSRGLSGSQLFNDDHFKKLLVKNTDGEIEVRDISSQTGELIQFKNDILHRLSDLYQSFDEVSDVKSYITLIYRFISEAGVQEKVYEEIKHLEAHRDIIKRDETEQVYHLFIRLLDDAYLVFKDETTTFKTFYETMIDGLKNAEFNLLPSTIDQVFIGSLDLAKLENKKHIFLIGMNRNMMPRETRSSALIADREKNLLQESDIILSPSAKVLAQDERFVFYMGITRAVTSLYISYANTLTNGEVTKISPFVMEILPGESHPERNTVFKKTAHFDRFEPMRLVSSAGSMEHTIHLKIRELLHTTQRSLKELSEYPEFRVWISIYQVLDRTKYLNMIDRLNRHLTYDNKARSISQETAESLYGTPIHASVSRFESFFRCQFQHFANYGLKLNVRVPYQVAPLELGNLYHNVLEDVVITLGRTLIHEDEVIKNAVSESVEKEAQIIQHGIFDHTGYYRSLKNRAKDAVSRVLLFMKDIEKNGDYKISYVELKFGSEKDQLGELKLTSDAGREILLRGKIDRIDAYEVNGASYLNLIDYKSSDRKLSKSGILNGLELQMITYMHVLLENGEMLFDGEVKPNSMLFFPVKDPVLSVDSEDNLDTAEKERLKAMRPDGAFINENEDYDGQIDETSVGLTGMLSGFDDLRSYSTYYPVTVSKAGKINSRTKGRYFSPALFKAYSEYVLNQYKQAADDIYRGMNQVNPKASKTGQLPCSFCDFKAACQIDILMNREDITTDDLTEDDIAKFEQEVLSHGPVDA</sequence>
<evidence type="ECO:0000256" key="2">
    <source>
        <dbReference type="ARBA" id="ARBA00022741"/>
    </source>
</evidence>
<evidence type="ECO:0000313" key="13">
    <source>
        <dbReference type="EMBL" id="MFD2830111.1"/>
    </source>
</evidence>
<dbReference type="Proteomes" id="UP001597519">
    <property type="component" value="Unassembled WGS sequence"/>
</dbReference>